<sequence>MAEAIGIASGAIAFADFAGKAISLSIKLKLLWDEVKEVPAFLLEKVEELQDLGELLSHAERQAADELAPASVWSTAAMQKAIGRARAAMGDLQQAVDVLYAQVVDKRRHKRRFAAARVVIQKNDLEMMEKKLDQALRRYQMAQNLYLVSCASIMVDHLSQPRTATETALVRQDNSVATELASSLAVAKPATVEAIISDAVVISTGSTVLGRIHMGFGEKGYRVSMRTPAWLGGAVYAIMAKRSIMGWQLNLSTYAVVPIHPQELIAAVKADDVTGLQKQLCGMNLTPFVHDQNGLNLLHYAVTNEAMETTKWLLMSGLPPGSYEEVDISDTSEFCIVFVYFLSPSTTKSRTTTSDDVLKHSSGKAAV</sequence>
<dbReference type="Proteomes" id="UP000781932">
    <property type="component" value="Unassembled WGS sequence"/>
</dbReference>
<reference evidence="3" key="2">
    <citation type="submission" date="2020-11" db="EMBL/GenBank/DDBJ databases">
        <title>Whole genome sequencing of Colletotrichum sp.</title>
        <authorList>
            <person name="Li H."/>
        </authorList>
    </citation>
    <scope>NUCLEOTIDE SEQUENCE</scope>
    <source>
        <strain evidence="3">CkLH20</strain>
    </source>
</reference>
<keyword evidence="1" id="KW-0175">Coiled coil</keyword>
<name>A0A9P6LLM9_9PEZI</name>
<accession>A0A9P6LLM9</accession>
<reference evidence="3" key="1">
    <citation type="submission" date="2020-03" db="EMBL/GenBank/DDBJ databases">
        <authorList>
            <person name="He L."/>
        </authorList>
    </citation>
    <scope>NUCLEOTIDE SEQUENCE</scope>
    <source>
        <strain evidence="3">CkLH20</strain>
    </source>
</reference>
<evidence type="ECO:0000313" key="4">
    <source>
        <dbReference type="Proteomes" id="UP000781932"/>
    </source>
</evidence>
<dbReference type="EMBL" id="JAATWM020000016">
    <property type="protein sequence ID" value="KAF9876752.1"/>
    <property type="molecule type" value="Genomic_DNA"/>
</dbReference>
<dbReference type="RefSeq" id="XP_038746213.1">
    <property type="nucleotide sequence ID" value="XM_038888316.1"/>
</dbReference>
<evidence type="ECO:0000313" key="3">
    <source>
        <dbReference type="EMBL" id="KAF9876752.1"/>
    </source>
</evidence>
<feature type="coiled-coil region" evidence="1">
    <location>
        <begin position="118"/>
        <end position="145"/>
    </location>
</feature>
<keyword evidence="4" id="KW-1185">Reference proteome</keyword>
<protein>
    <submittedName>
        <fullName evidence="3">Uncharacterized protein</fullName>
    </submittedName>
</protein>
<dbReference type="OrthoDB" id="3200163at2759"/>
<dbReference type="GeneID" id="62161390"/>
<evidence type="ECO:0000256" key="1">
    <source>
        <dbReference type="SAM" id="Coils"/>
    </source>
</evidence>
<gene>
    <name evidence="3" type="ORF">CkaCkLH20_05598</name>
</gene>
<evidence type="ECO:0000256" key="2">
    <source>
        <dbReference type="SAM" id="MobiDB-lite"/>
    </source>
</evidence>
<dbReference type="AlphaFoldDB" id="A0A9P6LLM9"/>
<comment type="caution">
    <text evidence="3">The sequence shown here is derived from an EMBL/GenBank/DDBJ whole genome shotgun (WGS) entry which is preliminary data.</text>
</comment>
<proteinExistence type="predicted"/>
<feature type="region of interest" description="Disordered" evidence="2">
    <location>
        <begin position="348"/>
        <end position="367"/>
    </location>
</feature>
<organism evidence="3 4">
    <name type="scientific">Colletotrichum karsti</name>
    <dbReference type="NCBI Taxonomy" id="1095194"/>
    <lineage>
        <taxon>Eukaryota</taxon>
        <taxon>Fungi</taxon>
        <taxon>Dikarya</taxon>
        <taxon>Ascomycota</taxon>
        <taxon>Pezizomycotina</taxon>
        <taxon>Sordariomycetes</taxon>
        <taxon>Hypocreomycetidae</taxon>
        <taxon>Glomerellales</taxon>
        <taxon>Glomerellaceae</taxon>
        <taxon>Colletotrichum</taxon>
        <taxon>Colletotrichum boninense species complex</taxon>
    </lineage>
</organism>